<sequence>MLKATETENVIKSIIQEITRECASRGVNITDNCAAYVIKLMVLNAEHGFISDRPLARDDVQLLVNMCVQKLSEPRSPSLATIQMQVYFDTNFGSRYDIITEHRANIQLHTSNLIKAIIQTYAKTKEDLEKLYRKMVVTTVTSSGLGNPNHPSVLREATAALSSVFPHTELRQFMTISRKDKERQISELTQITTGIRLFNRDCQKGGEGIEDLPNLLQKAITATCSSLETQLQILLEGLSVLTAAAESCVRTPGKPEREELYRLQQVKKEAEGEEGTEEPKTLHKISRKQIQTVLDGLATARQLEVYLRKLIVEAETSHQVLAELLDTLKSRLTSIHDTVRFRTAIPTTQVYPQFIHLSEIWISLQDEMVLLSNINNLAWNLKKYSQVLTVQVLEYIDKDAVKQMVGNRDILTDEDRLKATTGLKIDSTAMKCEVVYPTQVTDFDKIPLQYLGFCAWSLAEGGGALIPGNPNMGLCQWRGNYYAFSSPAMANEFGQDPDKYVISVLQLMRKKPELINLLQLQEQVAAVHMAAELPVKKPQPVITRDSEAQTELHPIPSHIDPTYHWNEWDLKRDAIKLANIMKRKTKSVQTQSSYHKMTIASQAKPQKTQEIQTRRDRVSCVPVHQNYMYSLLTHRDDKQFVLTPDLFKNN</sequence>
<reference evidence="11" key="1">
    <citation type="submission" date="2020-01" db="EMBL/GenBank/DDBJ databases">
        <title>Draft genome sequence of the Termite Coptotermes fromosanus.</title>
        <authorList>
            <person name="Itakura S."/>
            <person name="Yosikawa Y."/>
            <person name="Umezawa K."/>
        </authorList>
    </citation>
    <scope>NUCLEOTIDE SEQUENCE [LARGE SCALE GENOMIC DNA]</scope>
</reference>
<dbReference type="Proteomes" id="UP000502823">
    <property type="component" value="Unassembled WGS sequence"/>
</dbReference>
<evidence type="ECO:0000256" key="3">
    <source>
        <dbReference type="ARBA" id="ARBA00021602"/>
    </source>
</evidence>
<evidence type="ECO:0000256" key="6">
    <source>
        <dbReference type="ARBA" id="ARBA00023069"/>
    </source>
</evidence>
<proteinExistence type="inferred from homology"/>
<dbReference type="OrthoDB" id="10251073at2759"/>
<comment type="caution">
    <text evidence="10">The sequence shown here is derived from an EMBL/GenBank/DDBJ whole genome shotgun (WGS) entry which is preliminary data.</text>
</comment>
<dbReference type="GO" id="GO:0030030">
    <property type="term" value="P:cell projection organization"/>
    <property type="evidence" value="ECO:0007669"/>
    <property type="project" value="UniProtKB-KW"/>
</dbReference>
<dbReference type="GO" id="GO:0003356">
    <property type="term" value="P:regulation of cilium beat frequency"/>
    <property type="evidence" value="ECO:0007669"/>
    <property type="project" value="TreeGrafter"/>
</dbReference>
<evidence type="ECO:0000256" key="8">
    <source>
        <dbReference type="ARBA" id="ARBA00023273"/>
    </source>
</evidence>
<dbReference type="PANTHER" id="PTHR21442:SF0">
    <property type="entry name" value="CILIA- AND FLAGELLA-ASSOCIATED PROTEIN 206"/>
    <property type="match status" value="1"/>
</dbReference>
<dbReference type="PANTHER" id="PTHR21442">
    <property type="entry name" value="CILIA- AND FLAGELLA-ASSOCIATED PROTEIN 206"/>
    <property type="match status" value="1"/>
</dbReference>
<comment type="similarity">
    <text evidence="2">Belongs to the CFAP206 family.</text>
</comment>
<dbReference type="AlphaFoldDB" id="A0A6L2PPS8"/>
<protein>
    <recommendedName>
        <fullName evidence="3">Cilia- and flagella-associated protein 206</fullName>
    </recommendedName>
</protein>
<dbReference type="Pfam" id="PF12018">
    <property type="entry name" value="FAP206"/>
    <property type="match status" value="1"/>
</dbReference>
<evidence type="ECO:0000256" key="7">
    <source>
        <dbReference type="ARBA" id="ARBA00023212"/>
    </source>
</evidence>
<gene>
    <name evidence="10" type="ORF">Cfor_03055</name>
</gene>
<dbReference type="GO" id="GO:0036064">
    <property type="term" value="C:ciliary basal body"/>
    <property type="evidence" value="ECO:0007669"/>
    <property type="project" value="TreeGrafter"/>
</dbReference>
<organism evidence="10 11">
    <name type="scientific">Coptotermes formosanus</name>
    <name type="common">Formosan subterranean termite</name>
    <dbReference type="NCBI Taxonomy" id="36987"/>
    <lineage>
        <taxon>Eukaryota</taxon>
        <taxon>Metazoa</taxon>
        <taxon>Ecdysozoa</taxon>
        <taxon>Arthropoda</taxon>
        <taxon>Hexapoda</taxon>
        <taxon>Insecta</taxon>
        <taxon>Pterygota</taxon>
        <taxon>Neoptera</taxon>
        <taxon>Polyneoptera</taxon>
        <taxon>Dictyoptera</taxon>
        <taxon>Blattodea</taxon>
        <taxon>Blattoidea</taxon>
        <taxon>Termitoidae</taxon>
        <taxon>Rhinotermitidae</taxon>
        <taxon>Coptotermes</taxon>
    </lineage>
</organism>
<accession>A0A6L2PPS8</accession>
<name>A0A6L2PPS8_COPFO</name>
<dbReference type="EMBL" id="BLKM01000501">
    <property type="protein sequence ID" value="GFG34631.1"/>
    <property type="molecule type" value="Genomic_DNA"/>
</dbReference>
<evidence type="ECO:0000256" key="4">
    <source>
        <dbReference type="ARBA" id="ARBA00022490"/>
    </source>
</evidence>
<evidence type="ECO:0000256" key="9">
    <source>
        <dbReference type="ARBA" id="ARBA00045321"/>
    </source>
</evidence>
<keyword evidence="6" id="KW-0969">Cilium</keyword>
<evidence type="ECO:0000256" key="1">
    <source>
        <dbReference type="ARBA" id="ARBA00004430"/>
    </source>
</evidence>
<evidence type="ECO:0000313" key="10">
    <source>
        <dbReference type="EMBL" id="GFG34631.1"/>
    </source>
</evidence>
<evidence type="ECO:0000256" key="5">
    <source>
        <dbReference type="ARBA" id="ARBA00022794"/>
    </source>
</evidence>
<keyword evidence="8" id="KW-0966">Cell projection</keyword>
<evidence type="ECO:0000256" key="2">
    <source>
        <dbReference type="ARBA" id="ARBA00010500"/>
    </source>
</evidence>
<keyword evidence="4" id="KW-0963">Cytoplasm</keyword>
<dbReference type="FunCoup" id="A0A6L2PPS8">
    <property type="interactions" value="14"/>
</dbReference>
<comment type="function">
    <text evidence="9">Essential for sperm motility and is involved in the regulation of the beating frequency of motile cilia on the epithelial cells of the respiratory tract. Required for the establishment of radial spokes in sperm flagella.</text>
</comment>
<dbReference type="InterPro" id="IPR021897">
    <property type="entry name" value="FAP206"/>
</dbReference>
<dbReference type="GO" id="GO:0005930">
    <property type="term" value="C:axoneme"/>
    <property type="evidence" value="ECO:0007669"/>
    <property type="project" value="UniProtKB-SubCell"/>
</dbReference>
<evidence type="ECO:0000313" key="11">
    <source>
        <dbReference type="Proteomes" id="UP000502823"/>
    </source>
</evidence>
<keyword evidence="11" id="KW-1185">Reference proteome</keyword>
<comment type="subcellular location">
    <subcellularLocation>
        <location evidence="1">Cytoplasm</location>
        <location evidence="1">Cytoskeleton</location>
        <location evidence="1">Cilium axoneme</location>
    </subcellularLocation>
</comment>
<keyword evidence="7" id="KW-0206">Cytoskeleton</keyword>
<dbReference type="InParanoid" id="A0A6L2PPS8"/>
<keyword evidence="5" id="KW-0970">Cilium biogenesis/degradation</keyword>